<keyword evidence="3" id="KW-1185">Reference proteome</keyword>
<dbReference type="AlphaFoldDB" id="A0AA41PVB6"/>
<dbReference type="EMBL" id="JAKFHA010000001">
    <property type="protein sequence ID" value="MCF2526025.1"/>
    <property type="molecule type" value="Genomic_DNA"/>
</dbReference>
<dbReference type="PANTHER" id="PTHR35176:SF6">
    <property type="entry name" value="HEME OXYGENASE HI_0854-RELATED"/>
    <property type="match status" value="1"/>
</dbReference>
<dbReference type="GO" id="GO:0070967">
    <property type="term" value="F:coenzyme F420 binding"/>
    <property type="evidence" value="ECO:0007669"/>
    <property type="project" value="TreeGrafter"/>
</dbReference>
<proteinExistence type="predicted"/>
<organism evidence="2 3">
    <name type="scientific">Yinghuangia soli</name>
    <dbReference type="NCBI Taxonomy" id="2908204"/>
    <lineage>
        <taxon>Bacteria</taxon>
        <taxon>Bacillati</taxon>
        <taxon>Actinomycetota</taxon>
        <taxon>Actinomycetes</taxon>
        <taxon>Kitasatosporales</taxon>
        <taxon>Streptomycetaceae</taxon>
        <taxon>Yinghuangia</taxon>
    </lineage>
</organism>
<evidence type="ECO:0000256" key="1">
    <source>
        <dbReference type="ARBA" id="ARBA00023002"/>
    </source>
</evidence>
<protein>
    <submittedName>
        <fullName evidence="2">Pyridoxamine 5'-phosphate oxidase family protein</fullName>
    </submittedName>
</protein>
<dbReference type="GO" id="GO:0005829">
    <property type="term" value="C:cytosol"/>
    <property type="evidence" value="ECO:0007669"/>
    <property type="project" value="TreeGrafter"/>
</dbReference>
<evidence type="ECO:0000313" key="3">
    <source>
        <dbReference type="Proteomes" id="UP001165378"/>
    </source>
</evidence>
<sequence length="145" mass="15594">MALTHQEREAMLAEPHVAALSVDAGPGRGPLTVPLWYLYTADGDLQILTGADSRKARLIKAAGRFSLMIDRVDPTARYISVEGPVIDISPGTRAHLHAMASRYLPAELVDAYVDFADANHGETVLITLRPEHHLSADLGDGSVAN</sequence>
<dbReference type="RefSeq" id="WP_235050087.1">
    <property type="nucleotide sequence ID" value="NZ_JAKFHA010000001.1"/>
</dbReference>
<dbReference type="Proteomes" id="UP001165378">
    <property type="component" value="Unassembled WGS sequence"/>
</dbReference>
<comment type="caution">
    <text evidence="2">The sequence shown here is derived from an EMBL/GenBank/DDBJ whole genome shotgun (WGS) entry which is preliminary data.</text>
</comment>
<accession>A0AA41PVB6</accession>
<evidence type="ECO:0000313" key="2">
    <source>
        <dbReference type="EMBL" id="MCF2526025.1"/>
    </source>
</evidence>
<dbReference type="InterPro" id="IPR012349">
    <property type="entry name" value="Split_barrel_FMN-bd"/>
</dbReference>
<keyword evidence="1" id="KW-0560">Oxidoreductase</keyword>
<dbReference type="SUPFAM" id="SSF50475">
    <property type="entry name" value="FMN-binding split barrel"/>
    <property type="match status" value="1"/>
</dbReference>
<dbReference type="Gene3D" id="2.30.110.10">
    <property type="entry name" value="Electron Transport, Fmn-binding Protein, Chain A"/>
    <property type="match status" value="1"/>
</dbReference>
<dbReference type="InterPro" id="IPR052019">
    <property type="entry name" value="F420H2_bilvrd_red/Heme_oxyg"/>
</dbReference>
<dbReference type="GO" id="GO:0016627">
    <property type="term" value="F:oxidoreductase activity, acting on the CH-CH group of donors"/>
    <property type="evidence" value="ECO:0007669"/>
    <property type="project" value="TreeGrafter"/>
</dbReference>
<gene>
    <name evidence="2" type="ORF">LZ495_02135</name>
</gene>
<dbReference type="PANTHER" id="PTHR35176">
    <property type="entry name" value="HEME OXYGENASE HI_0854-RELATED"/>
    <property type="match status" value="1"/>
</dbReference>
<reference evidence="2" key="1">
    <citation type="submission" date="2022-01" db="EMBL/GenBank/DDBJ databases">
        <title>Genome-Based Taxonomic Classification of the Phylum Actinobacteria.</title>
        <authorList>
            <person name="Gao Y."/>
        </authorList>
    </citation>
    <scope>NUCLEOTIDE SEQUENCE</scope>
    <source>
        <strain evidence="2">KLBMP 8922</strain>
    </source>
</reference>
<name>A0AA41PVB6_9ACTN</name>